<keyword evidence="3" id="KW-1185">Reference proteome</keyword>
<dbReference type="RefSeq" id="XP_062776453.1">
    <property type="nucleotide sequence ID" value="XM_062920402.1"/>
</dbReference>
<protein>
    <recommendedName>
        <fullName evidence="4">SMP domain-containing protein</fullName>
    </recommendedName>
</protein>
<dbReference type="AlphaFoldDB" id="A0AAX4I7K1"/>
<sequence>MYHHHDVLLNKNHRPIPALPRQLGTNTLYIKSLPILVANPFKLPNPFIMASQNTNNQQQQPGLVAGHAEYVKGVAEAAIGNVTGSHAWTSSGEQDKAHAASALKAASQQRDPSTQGYGKVEEVAGKAFGCDGMKQEGAASKQE</sequence>
<name>A0AAX4I7K1_9PEZI</name>
<feature type="region of interest" description="Disordered" evidence="1">
    <location>
        <begin position="86"/>
        <end position="118"/>
    </location>
</feature>
<dbReference type="EMBL" id="CP137307">
    <property type="protein sequence ID" value="WQF79229.1"/>
    <property type="molecule type" value="Genomic_DNA"/>
</dbReference>
<dbReference type="Proteomes" id="UP001322277">
    <property type="component" value="Chromosome 3"/>
</dbReference>
<gene>
    <name evidence="2" type="ORF">CDEST_04243</name>
</gene>
<dbReference type="GeneID" id="87940746"/>
<evidence type="ECO:0000256" key="1">
    <source>
        <dbReference type="SAM" id="MobiDB-lite"/>
    </source>
</evidence>
<proteinExistence type="predicted"/>
<reference evidence="3" key="1">
    <citation type="journal article" date="2023" name="bioRxiv">
        <title>Complete genome of the Medicago anthracnose fungus, Colletotrichum destructivum, reveals a mini-chromosome-like region within a core chromosome.</title>
        <authorList>
            <person name="Lapalu N."/>
            <person name="Simon A."/>
            <person name="Lu A."/>
            <person name="Plaumann P.-L."/>
            <person name="Amselem J."/>
            <person name="Pigne S."/>
            <person name="Auger A."/>
            <person name="Koch C."/>
            <person name="Dallery J.-F."/>
            <person name="O'Connell R.J."/>
        </authorList>
    </citation>
    <scope>NUCLEOTIDE SEQUENCE [LARGE SCALE GENOMIC DNA]</scope>
    <source>
        <strain evidence="3">CBS 520.97</strain>
    </source>
</reference>
<evidence type="ECO:0000313" key="2">
    <source>
        <dbReference type="EMBL" id="WQF79229.1"/>
    </source>
</evidence>
<organism evidence="2 3">
    <name type="scientific">Colletotrichum destructivum</name>
    <dbReference type="NCBI Taxonomy" id="34406"/>
    <lineage>
        <taxon>Eukaryota</taxon>
        <taxon>Fungi</taxon>
        <taxon>Dikarya</taxon>
        <taxon>Ascomycota</taxon>
        <taxon>Pezizomycotina</taxon>
        <taxon>Sordariomycetes</taxon>
        <taxon>Hypocreomycetidae</taxon>
        <taxon>Glomerellales</taxon>
        <taxon>Glomerellaceae</taxon>
        <taxon>Colletotrichum</taxon>
        <taxon>Colletotrichum destructivum species complex</taxon>
    </lineage>
</organism>
<accession>A0AAX4I7K1</accession>
<evidence type="ECO:0000313" key="3">
    <source>
        <dbReference type="Proteomes" id="UP001322277"/>
    </source>
</evidence>
<dbReference type="KEGG" id="cdet:87940746"/>
<evidence type="ECO:0008006" key="4">
    <source>
        <dbReference type="Google" id="ProtNLM"/>
    </source>
</evidence>